<dbReference type="InterPro" id="IPR019129">
    <property type="entry name" value="Folate-sensitive_fs_Fra10Ac1"/>
</dbReference>
<dbReference type="Proteomes" id="UP000076154">
    <property type="component" value="Unassembled WGS sequence"/>
</dbReference>
<dbReference type="InParanoid" id="A0A369K2P4"/>
<feature type="region of interest" description="Disordered" evidence="1">
    <location>
        <begin position="245"/>
        <end position="342"/>
    </location>
</feature>
<dbReference type="OrthoDB" id="197967at2759"/>
<evidence type="ECO:0000313" key="2">
    <source>
        <dbReference type="EMBL" id="RDB26123.1"/>
    </source>
</evidence>
<dbReference type="AlphaFoldDB" id="A0A369K2P4"/>
<dbReference type="EMBL" id="LUEZ02000040">
    <property type="protein sequence ID" value="RDB26123.1"/>
    <property type="molecule type" value="Genomic_DNA"/>
</dbReference>
<accession>A0A369K2P4</accession>
<feature type="region of interest" description="Disordered" evidence="1">
    <location>
        <begin position="1"/>
        <end position="37"/>
    </location>
</feature>
<feature type="compositionally biased region" description="Basic and acidic residues" evidence="1">
    <location>
        <begin position="245"/>
        <end position="280"/>
    </location>
</feature>
<name>A0A369K2P4_HYPMA</name>
<feature type="compositionally biased region" description="Basic and acidic residues" evidence="1">
    <location>
        <begin position="23"/>
        <end position="32"/>
    </location>
</feature>
<comment type="caution">
    <text evidence="2">The sequence shown here is derived from an EMBL/GenBank/DDBJ whole genome shotgun (WGS) entry which is preliminary data.</text>
</comment>
<evidence type="ECO:0000256" key="1">
    <source>
        <dbReference type="SAM" id="MobiDB-lite"/>
    </source>
</evidence>
<evidence type="ECO:0000313" key="3">
    <source>
        <dbReference type="Proteomes" id="UP000076154"/>
    </source>
</evidence>
<dbReference type="Pfam" id="PF09725">
    <property type="entry name" value="Fra10Ac1"/>
    <property type="match status" value="1"/>
</dbReference>
<gene>
    <name evidence="2" type="primary">FRA10AC1</name>
    <name evidence="2" type="ORF">Hypma_006788</name>
</gene>
<feature type="compositionally biased region" description="Basic and acidic residues" evidence="1">
    <location>
        <begin position="1"/>
        <end position="13"/>
    </location>
</feature>
<protein>
    <submittedName>
        <fullName evidence="2">Protein FRA10AC1</fullName>
    </submittedName>
</protein>
<organism evidence="2 3">
    <name type="scientific">Hypsizygus marmoreus</name>
    <name type="common">White beech mushroom</name>
    <name type="synonym">Agaricus marmoreus</name>
    <dbReference type="NCBI Taxonomy" id="39966"/>
    <lineage>
        <taxon>Eukaryota</taxon>
        <taxon>Fungi</taxon>
        <taxon>Dikarya</taxon>
        <taxon>Basidiomycota</taxon>
        <taxon>Agaricomycotina</taxon>
        <taxon>Agaricomycetes</taxon>
        <taxon>Agaricomycetidae</taxon>
        <taxon>Agaricales</taxon>
        <taxon>Tricholomatineae</taxon>
        <taxon>Lyophyllaceae</taxon>
        <taxon>Hypsizygus</taxon>
    </lineage>
</organism>
<keyword evidence="3" id="KW-1185">Reference proteome</keyword>
<feature type="compositionally biased region" description="Basic residues" evidence="1">
    <location>
        <begin position="315"/>
        <end position="336"/>
    </location>
</feature>
<proteinExistence type="predicted"/>
<reference evidence="2" key="1">
    <citation type="submission" date="2018-04" db="EMBL/GenBank/DDBJ databases">
        <title>Whole genome sequencing of Hypsizygus marmoreus.</title>
        <authorList>
            <person name="Choi I.-G."/>
            <person name="Min B."/>
            <person name="Kim J.-G."/>
            <person name="Kim S."/>
            <person name="Oh Y.-L."/>
            <person name="Kong W.-S."/>
            <person name="Park H."/>
            <person name="Jeong J."/>
            <person name="Song E.-S."/>
        </authorList>
    </citation>
    <scope>NUCLEOTIDE SEQUENCE [LARGE SCALE GENOMIC DNA]</scope>
    <source>
        <strain evidence="2">51987-8</strain>
    </source>
</reference>
<dbReference type="STRING" id="39966.A0A369K2P4"/>
<sequence length="342" mass="38834">MFDTVTREDRKMSADAPAQPMRDAPRNTEQRESSSVMDVLKRKLKTSVDHETVKGRFCWVQSVDVIADPDLDPNSDTSPPLPPPSASTMAHYQYGSTSRAPAPRPGKTEFEILKASHKFLRAEDGDEKSLSWDEQLAAKYYASLYREFAVCDLKHYKSGNFALRWRTEDEVLSGAGETTCGNTRCVHHHIPDHLQHANTHGIPALTTLELPFAYVEQGENKSALVKVVLCSKCFDKLMWKRGRRKEKERERVELQRDEGAPDPSSKDETVRDVEKVKTEEVDVEIGSGDRSGSGNSGRERRGKHRRSGDEESERRLRRRSSRSRSPRRSHLPRRRSPVPPTS</sequence>
<feature type="region of interest" description="Disordered" evidence="1">
    <location>
        <begin position="70"/>
        <end position="106"/>
    </location>
</feature>